<reference evidence="1" key="2">
    <citation type="journal article" date="2015" name="Fish Shellfish Immunol.">
        <title>Early steps in the European eel (Anguilla anguilla)-Vibrio vulnificus interaction in the gills: Role of the RtxA13 toxin.</title>
        <authorList>
            <person name="Callol A."/>
            <person name="Pajuelo D."/>
            <person name="Ebbesson L."/>
            <person name="Teles M."/>
            <person name="MacKenzie S."/>
            <person name="Amaro C."/>
        </authorList>
    </citation>
    <scope>NUCLEOTIDE SEQUENCE</scope>
</reference>
<sequence length="20" mass="2297">MPVIQLKWRCGSIPLRNNGN</sequence>
<accession>A0A0E9TLG7</accession>
<protein>
    <submittedName>
        <fullName evidence="1">Uncharacterized protein</fullName>
    </submittedName>
</protein>
<proteinExistence type="predicted"/>
<dbReference type="EMBL" id="GBXM01054136">
    <property type="protein sequence ID" value="JAH54441.1"/>
    <property type="molecule type" value="Transcribed_RNA"/>
</dbReference>
<dbReference type="AlphaFoldDB" id="A0A0E9TLG7"/>
<name>A0A0E9TLG7_ANGAN</name>
<organism evidence="1">
    <name type="scientific">Anguilla anguilla</name>
    <name type="common">European freshwater eel</name>
    <name type="synonym">Muraena anguilla</name>
    <dbReference type="NCBI Taxonomy" id="7936"/>
    <lineage>
        <taxon>Eukaryota</taxon>
        <taxon>Metazoa</taxon>
        <taxon>Chordata</taxon>
        <taxon>Craniata</taxon>
        <taxon>Vertebrata</taxon>
        <taxon>Euteleostomi</taxon>
        <taxon>Actinopterygii</taxon>
        <taxon>Neopterygii</taxon>
        <taxon>Teleostei</taxon>
        <taxon>Anguilliformes</taxon>
        <taxon>Anguillidae</taxon>
        <taxon>Anguilla</taxon>
    </lineage>
</organism>
<evidence type="ECO:0000313" key="1">
    <source>
        <dbReference type="EMBL" id="JAH54441.1"/>
    </source>
</evidence>
<reference evidence="1" key="1">
    <citation type="submission" date="2014-11" db="EMBL/GenBank/DDBJ databases">
        <authorList>
            <person name="Amaro Gonzalez C."/>
        </authorList>
    </citation>
    <scope>NUCLEOTIDE SEQUENCE</scope>
</reference>